<dbReference type="InterPro" id="IPR006675">
    <property type="entry name" value="HDIG_dom"/>
</dbReference>
<dbReference type="InterPro" id="IPR037522">
    <property type="entry name" value="HD_GYP_dom"/>
</dbReference>
<evidence type="ECO:0008006" key="5">
    <source>
        <dbReference type="Google" id="ProtNLM"/>
    </source>
</evidence>
<reference evidence="3 4" key="1">
    <citation type="submission" date="2011-08" db="EMBL/GenBank/DDBJ databases">
        <title>The Genome Sequence of Selenomonas noxia F0398.</title>
        <authorList>
            <consortium name="The Broad Institute Genome Sequencing Platform"/>
            <person name="Earl A."/>
            <person name="Ward D."/>
            <person name="Feldgarden M."/>
            <person name="Gevers D."/>
            <person name="Izard J."/>
            <person name="Ganesan A."/>
            <person name="Blanton J.M."/>
            <person name="Baranova O.V."/>
            <person name="Tanner A.C."/>
            <person name="Dewhirst F.E."/>
            <person name="Young S.K."/>
            <person name="Zeng Q."/>
            <person name="Gargeya S."/>
            <person name="Fitzgerald M."/>
            <person name="Haas B."/>
            <person name="Abouelleil A."/>
            <person name="Alvarado L."/>
            <person name="Arachchi H.M."/>
            <person name="Berlin A."/>
            <person name="Brown A."/>
            <person name="Chapman S.B."/>
            <person name="Chen Z."/>
            <person name="Dunbar C."/>
            <person name="Freedman E."/>
            <person name="Gearin G."/>
            <person name="Gellesch M."/>
            <person name="Goldberg J."/>
            <person name="Griggs A."/>
            <person name="Gujja S."/>
            <person name="Heiman D."/>
            <person name="Howarth C."/>
            <person name="Larson L."/>
            <person name="Lui A."/>
            <person name="MacDonald P.J.P."/>
            <person name="Montmayeur A."/>
            <person name="Murphy C."/>
            <person name="Neiman D."/>
            <person name="Pearson M."/>
            <person name="Priest M."/>
            <person name="Roberts A."/>
            <person name="Saif S."/>
            <person name="Shea T."/>
            <person name="Shenoy N."/>
            <person name="Sisk P."/>
            <person name="Stolte C."/>
            <person name="Sykes S."/>
            <person name="Wortman J."/>
            <person name="Nusbaum C."/>
            <person name="Birren B."/>
        </authorList>
    </citation>
    <scope>NUCLEOTIDE SEQUENCE [LARGE SCALE GENOMIC DNA]</scope>
    <source>
        <strain evidence="3 4">F0398</strain>
    </source>
</reference>
<dbReference type="Pfam" id="PF13487">
    <property type="entry name" value="HD_5"/>
    <property type="match status" value="1"/>
</dbReference>
<evidence type="ECO:0000259" key="1">
    <source>
        <dbReference type="PROSITE" id="PS51831"/>
    </source>
</evidence>
<dbReference type="SUPFAM" id="SSF109604">
    <property type="entry name" value="HD-domain/PDEase-like"/>
    <property type="match status" value="1"/>
</dbReference>
<organism evidence="3 4">
    <name type="scientific">Selenomonas noxia F0398</name>
    <dbReference type="NCBI Taxonomy" id="702437"/>
    <lineage>
        <taxon>Bacteria</taxon>
        <taxon>Bacillati</taxon>
        <taxon>Bacillota</taxon>
        <taxon>Negativicutes</taxon>
        <taxon>Selenomonadales</taxon>
        <taxon>Selenomonadaceae</taxon>
        <taxon>Selenomonas</taxon>
    </lineage>
</organism>
<dbReference type="CDD" id="cd00077">
    <property type="entry name" value="HDc"/>
    <property type="match status" value="1"/>
</dbReference>
<dbReference type="SMART" id="SM00471">
    <property type="entry name" value="HDc"/>
    <property type="match status" value="1"/>
</dbReference>
<gene>
    <name evidence="3" type="ORF">HMPREF9432_01495</name>
</gene>
<comment type="caution">
    <text evidence="3">The sequence shown here is derived from an EMBL/GenBank/DDBJ whole genome shotgun (WGS) entry which is preliminary data.</text>
</comment>
<dbReference type="EMBL" id="ADGH01000016">
    <property type="protein sequence ID" value="EHG23821.1"/>
    <property type="molecule type" value="Genomic_DNA"/>
</dbReference>
<keyword evidence="4" id="KW-1185">Reference proteome</keyword>
<dbReference type="PANTHER" id="PTHR43155:SF2">
    <property type="entry name" value="CYCLIC DI-GMP PHOSPHODIESTERASE PA4108"/>
    <property type="match status" value="1"/>
</dbReference>
<dbReference type="PROSITE" id="PS51832">
    <property type="entry name" value="HD_GYP"/>
    <property type="match status" value="1"/>
</dbReference>
<dbReference type="Gene3D" id="1.10.3210.10">
    <property type="entry name" value="Hypothetical protein af1432"/>
    <property type="match status" value="1"/>
</dbReference>
<feature type="domain" description="HD" evidence="1">
    <location>
        <begin position="132"/>
        <end position="256"/>
    </location>
</feature>
<dbReference type="InterPro" id="IPR003607">
    <property type="entry name" value="HD/PDEase_dom"/>
</dbReference>
<dbReference type="PANTHER" id="PTHR43155">
    <property type="entry name" value="CYCLIC DI-GMP PHOSPHODIESTERASE PA4108-RELATED"/>
    <property type="match status" value="1"/>
</dbReference>
<evidence type="ECO:0000313" key="3">
    <source>
        <dbReference type="EMBL" id="EHG23821.1"/>
    </source>
</evidence>
<feature type="domain" description="HD-GYP" evidence="2">
    <location>
        <begin position="110"/>
        <end position="307"/>
    </location>
</feature>
<dbReference type="PROSITE" id="PS51831">
    <property type="entry name" value="HD"/>
    <property type="match status" value="1"/>
</dbReference>
<evidence type="ECO:0000259" key="2">
    <source>
        <dbReference type="PROSITE" id="PS51832"/>
    </source>
</evidence>
<dbReference type="Proteomes" id="UP000003175">
    <property type="component" value="Unassembled WGS sequence"/>
</dbReference>
<dbReference type="NCBIfam" id="TIGR00277">
    <property type="entry name" value="HDIG"/>
    <property type="match status" value="1"/>
</dbReference>
<dbReference type="InterPro" id="IPR006674">
    <property type="entry name" value="HD_domain"/>
</dbReference>
<name>A0ABN0DNC8_9FIRM</name>
<sequence length="351" mass="39970">MRAISVDDLENGMILARTIVNAKRVVVVSENTELTQAHITRLKFLKIPVVYIKDETELKEERSPIFSRSNLFIKQYENVVGTAKSIFEETKRTGNVPVEETNEMVQEELLPLSRRSGTIDYLNEINHLASDIYNHSLRVSILSGVFAKWMRLDRETAKDIVLAGFLHDIGKSRFDQRLLEKNIETLEGEDYERYIQHTVDGAQILNHVAGLTEGVRLTALQHHERMDGSGFPFNIQGDDIHLYARIVAVADLYDNITIEREGYPRRTPFDAVTEIARQMYTALDPRVCMPVLTNIKNAFLGSRVLLSNHREGTITAYPHGVVPLPIITISEDEVIDLNENKNITIVEYNPK</sequence>
<evidence type="ECO:0000313" key="4">
    <source>
        <dbReference type="Proteomes" id="UP000003175"/>
    </source>
</evidence>
<proteinExistence type="predicted"/>
<protein>
    <recommendedName>
        <fullName evidence="5">HD-GYP domain-containing protein</fullName>
    </recommendedName>
</protein>
<accession>A0ABN0DNC8</accession>